<feature type="transmembrane region" description="Helical" evidence="9">
    <location>
        <begin position="194"/>
        <end position="213"/>
    </location>
</feature>
<evidence type="ECO:0000256" key="1">
    <source>
        <dbReference type="ARBA" id="ARBA00004141"/>
    </source>
</evidence>
<dbReference type="EMBL" id="KZ679018">
    <property type="protein sequence ID" value="PSS08612.1"/>
    <property type="molecule type" value="Genomic_DNA"/>
</dbReference>
<dbReference type="GO" id="GO:0015489">
    <property type="term" value="F:putrescine transmembrane transporter activity"/>
    <property type="evidence" value="ECO:0007669"/>
    <property type="project" value="TreeGrafter"/>
</dbReference>
<dbReference type="Proteomes" id="UP000241818">
    <property type="component" value="Unassembled WGS sequence"/>
</dbReference>
<dbReference type="Pfam" id="PF00474">
    <property type="entry name" value="SSF"/>
    <property type="match status" value="1"/>
</dbReference>
<dbReference type="PANTHER" id="PTHR46154:SF4">
    <property type="entry name" value="UREA ACTIVE TRANSPORTER"/>
    <property type="match status" value="1"/>
</dbReference>
<feature type="transmembrane region" description="Helical" evidence="9">
    <location>
        <begin position="335"/>
        <end position="363"/>
    </location>
</feature>
<dbReference type="OrthoDB" id="6132759at2759"/>
<dbReference type="AlphaFoldDB" id="A0A2T3AQV5"/>
<evidence type="ECO:0000256" key="9">
    <source>
        <dbReference type="SAM" id="Phobius"/>
    </source>
</evidence>
<evidence type="ECO:0000256" key="8">
    <source>
        <dbReference type="SAM" id="MobiDB-lite"/>
    </source>
</evidence>
<proteinExistence type="inferred from homology"/>
<dbReference type="InParanoid" id="A0A2T3AQV5"/>
<accession>A0A2T3AQV5</accession>
<evidence type="ECO:0000256" key="4">
    <source>
        <dbReference type="ARBA" id="ARBA00022692"/>
    </source>
</evidence>
<feature type="transmembrane region" description="Helical" evidence="9">
    <location>
        <begin position="427"/>
        <end position="448"/>
    </location>
</feature>
<evidence type="ECO:0000256" key="5">
    <source>
        <dbReference type="ARBA" id="ARBA00022989"/>
    </source>
</evidence>
<evidence type="ECO:0000256" key="7">
    <source>
        <dbReference type="RuleBase" id="RU362091"/>
    </source>
</evidence>
<evidence type="ECO:0000256" key="2">
    <source>
        <dbReference type="ARBA" id="ARBA00006434"/>
    </source>
</evidence>
<reference evidence="10 11" key="1">
    <citation type="journal article" date="2018" name="New Phytol.">
        <title>Comparative genomics and transcriptomics depict ericoid mycorrhizal fungi as versatile saprotrophs and plant mutualists.</title>
        <authorList>
            <person name="Martino E."/>
            <person name="Morin E."/>
            <person name="Grelet G.A."/>
            <person name="Kuo A."/>
            <person name="Kohler A."/>
            <person name="Daghino S."/>
            <person name="Barry K.W."/>
            <person name="Cichocki N."/>
            <person name="Clum A."/>
            <person name="Dockter R.B."/>
            <person name="Hainaut M."/>
            <person name="Kuo R.C."/>
            <person name="LaButti K."/>
            <person name="Lindahl B.D."/>
            <person name="Lindquist E.A."/>
            <person name="Lipzen A."/>
            <person name="Khouja H.R."/>
            <person name="Magnuson J."/>
            <person name="Murat C."/>
            <person name="Ohm R.A."/>
            <person name="Singer S.W."/>
            <person name="Spatafora J.W."/>
            <person name="Wang M."/>
            <person name="Veneault-Fourrey C."/>
            <person name="Henrissat B."/>
            <person name="Grigoriev I.V."/>
            <person name="Martin F.M."/>
            <person name="Perotto S."/>
        </authorList>
    </citation>
    <scope>NUCLEOTIDE SEQUENCE [LARGE SCALE GENOMIC DNA]</scope>
    <source>
        <strain evidence="10 11">ATCC 22711</strain>
    </source>
</reference>
<feature type="transmembrane region" description="Helical" evidence="9">
    <location>
        <begin position="90"/>
        <end position="109"/>
    </location>
</feature>
<feature type="transmembrane region" description="Helical" evidence="9">
    <location>
        <begin position="53"/>
        <end position="70"/>
    </location>
</feature>
<dbReference type="InterPro" id="IPR038377">
    <property type="entry name" value="Na/Glc_symporter_sf"/>
</dbReference>
<feature type="transmembrane region" description="Helical" evidence="9">
    <location>
        <begin position="12"/>
        <end position="32"/>
    </location>
</feature>
<dbReference type="InterPro" id="IPR031155">
    <property type="entry name" value="DUR"/>
</dbReference>
<dbReference type="FunCoup" id="A0A2T3AQV5">
    <property type="interactions" value="811"/>
</dbReference>
<feature type="transmembrane region" description="Helical" evidence="9">
    <location>
        <begin position="287"/>
        <end position="315"/>
    </location>
</feature>
<keyword evidence="11" id="KW-1185">Reference proteome</keyword>
<feature type="transmembrane region" description="Helical" evidence="9">
    <location>
        <begin position="605"/>
        <end position="628"/>
    </location>
</feature>
<gene>
    <name evidence="10" type="ORF">M430DRAFT_31326</name>
</gene>
<evidence type="ECO:0000256" key="3">
    <source>
        <dbReference type="ARBA" id="ARBA00022448"/>
    </source>
</evidence>
<feature type="transmembrane region" description="Helical" evidence="9">
    <location>
        <begin position="130"/>
        <end position="151"/>
    </location>
</feature>
<dbReference type="PANTHER" id="PTHR46154">
    <property type="match status" value="1"/>
</dbReference>
<dbReference type="GO" id="GO:0005886">
    <property type="term" value="C:plasma membrane"/>
    <property type="evidence" value="ECO:0007669"/>
    <property type="project" value="TreeGrafter"/>
</dbReference>
<keyword evidence="6 9" id="KW-0472">Membrane</keyword>
<feature type="transmembrane region" description="Helical" evidence="9">
    <location>
        <begin position="455"/>
        <end position="475"/>
    </location>
</feature>
<evidence type="ECO:0008006" key="12">
    <source>
        <dbReference type="Google" id="ProtNLM"/>
    </source>
</evidence>
<dbReference type="GO" id="GO:0015606">
    <property type="term" value="F:spermidine transmembrane transporter activity"/>
    <property type="evidence" value="ECO:0007669"/>
    <property type="project" value="TreeGrafter"/>
</dbReference>
<dbReference type="Gene3D" id="1.20.1730.10">
    <property type="entry name" value="Sodium/glucose cotransporter"/>
    <property type="match status" value="1"/>
</dbReference>
<dbReference type="GO" id="GO:0015204">
    <property type="term" value="F:urea transmembrane transporter activity"/>
    <property type="evidence" value="ECO:0007669"/>
    <property type="project" value="InterPro"/>
</dbReference>
<feature type="transmembrane region" description="Helical" evidence="9">
    <location>
        <begin position="254"/>
        <end position="275"/>
    </location>
</feature>
<dbReference type="FunFam" id="1.20.1730.10:FF:000006">
    <property type="entry name" value="Urea active transporter"/>
    <property type="match status" value="1"/>
</dbReference>
<keyword evidence="5 9" id="KW-1133">Transmembrane helix</keyword>
<dbReference type="PROSITE" id="PS50283">
    <property type="entry name" value="NA_SOLUT_SYMP_3"/>
    <property type="match status" value="1"/>
</dbReference>
<feature type="transmembrane region" description="Helical" evidence="9">
    <location>
        <begin position="396"/>
        <end position="421"/>
    </location>
</feature>
<comment type="subcellular location">
    <subcellularLocation>
        <location evidence="1">Membrane</location>
        <topology evidence="1">Multi-pass membrane protein</topology>
    </subcellularLocation>
</comment>
<evidence type="ECO:0000313" key="11">
    <source>
        <dbReference type="Proteomes" id="UP000241818"/>
    </source>
</evidence>
<keyword evidence="3" id="KW-0813">Transport</keyword>
<name>A0A2T3AQV5_AMORE</name>
<dbReference type="GeneID" id="36574110"/>
<dbReference type="CDD" id="cd11476">
    <property type="entry name" value="SLC5sbd_DUR3"/>
    <property type="match status" value="1"/>
</dbReference>
<evidence type="ECO:0000313" key="10">
    <source>
        <dbReference type="EMBL" id="PSS08612.1"/>
    </source>
</evidence>
<dbReference type="NCBIfam" id="TIGR00813">
    <property type="entry name" value="sss"/>
    <property type="match status" value="1"/>
</dbReference>
<organism evidence="10 11">
    <name type="scientific">Amorphotheca resinae ATCC 22711</name>
    <dbReference type="NCBI Taxonomy" id="857342"/>
    <lineage>
        <taxon>Eukaryota</taxon>
        <taxon>Fungi</taxon>
        <taxon>Dikarya</taxon>
        <taxon>Ascomycota</taxon>
        <taxon>Pezizomycotina</taxon>
        <taxon>Leotiomycetes</taxon>
        <taxon>Helotiales</taxon>
        <taxon>Amorphothecaceae</taxon>
        <taxon>Amorphotheca</taxon>
    </lineage>
</organism>
<feature type="transmembrane region" description="Helical" evidence="9">
    <location>
        <begin position="157"/>
        <end position="182"/>
    </location>
</feature>
<comment type="similarity">
    <text evidence="2 7">Belongs to the sodium:solute symporter (SSF) (TC 2.A.21) family.</text>
</comment>
<feature type="region of interest" description="Disordered" evidence="8">
    <location>
        <begin position="660"/>
        <end position="691"/>
    </location>
</feature>
<dbReference type="STRING" id="857342.A0A2T3AQV5"/>
<keyword evidence="4 9" id="KW-0812">Transmembrane</keyword>
<feature type="transmembrane region" description="Helical" evidence="9">
    <location>
        <begin position="578"/>
        <end position="599"/>
    </location>
</feature>
<sequence length="691" mass="73966">MAVAPPLNVGWGYGVVLGIGALFALGMIFVTWSLKRYNNELQTSEMFSTAGRSVKSGLVASAVVSSWTWAATLLQSSTVAYKYGVSGPFWYASGATVQILLFSALAIELKKKAPNAHTFLEIIKARYGTFTHAIFITFGLMTNILVTAMLLTGGADVVAALTGMPTQAGCFLLPIFVAIYTMFGGIKATFLTDWVHTVILIIIIFVFAFTTYANGHMLGSPGAVYDLLVKAAAAHPVSGNAEGSYLTMRSKEGAIFFVINLIGNFGTVFMDNGYYNKAIAAHPVHALPGYIMGGLSWFAIPWLCATTLGLAAIALESNPAFPTYPLRMSDAEVTAGLALPYASIALLGAPGAVCTLLIIFMAVTSATSAELIAVSSVFTYDVYQTYIHPLASGRRLIYMSHSAVVCFSVVMACFSMGLYYGGIGISWLYLFMGVIISSAVIPSSLSLLWSGQNKWAASLSPPLGTASGIITWLVTAKTTCGTIDVTCTGSNDPMLAGNVVALLSPIMYIGIFTLIFGVDKYDWVSMQEIRKADDHDLADAANVDLELVPGEATVSATEEEAEQKALARASKIAKTMTVLMALALLVLWPFPMYGTGYIFSKPFFTGWVVVGIIWLFGSLFCVGLFPLYEGRVALYETMRAIILDIRGQHPSKFHRPEATYIEGKEEGSNDGADTPPMGKDIDGEKTGVVAQ</sequence>
<dbReference type="InterPro" id="IPR001734">
    <property type="entry name" value="Na/solute_symporter"/>
</dbReference>
<evidence type="ECO:0000256" key="6">
    <source>
        <dbReference type="ARBA" id="ARBA00023136"/>
    </source>
</evidence>
<feature type="transmembrane region" description="Helical" evidence="9">
    <location>
        <begin position="495"/>
        <end position="518"/>
    </location>
</feature>
<protein>
    <recommendedName>
        <fullName evidence="12">Urea active transporter</fullName>
    </recommendedName>
</protein>
<dbReference type="RefSeq" id="XP_024717010.1">
    <property type="nucleotide sequence ID" value="XM_024866029.1"/>
</dbReference>